<comment type="pathway">
    <text evidence="2 13">Amino-acid biosynthesis; L-lysine biosynthesis via DAP pathway; (S)-tetrahydrodipicolinate from L-aspartate: step 1/4.</text>
</comment>
<dbReference type="SUPFAM" id="SSF53633">
    <property type="entry name" value="Carbamate kinase-like"/>
    <property type="match status" value="1"/>
</dbReference>
<keyword evidence="8 11" id="KW-0663">Pyridoxal phosphate</keyword>
<feature type="active site" description="Proton donor" evidence="11">
    <location>
        <position position="817"/>
    </location>
</feature>
<keyword evidence="9 15" id="KW-0456">Lyase</keyword>
<evidence type="ECO:0000256" key="2">
    <source>
        <dbReference type="ARBA" id="ARBA00004766"/>
    </source>
</evidence>
<dbReference type="PROSITE" id="PS00879">
    <property type="entry name" value="ODR_DC_2_2"/>
    <property type="match status" value="1"/>
</dbReference>
<dbReference type="Pfam" id="PF02784">
    <property type="entry name" value="Orn_Arg_deC_N"/>
    <property type="match status" value="1"/>
</dbReference>
<dbReference type="InterPro" id="IPR045865">
    <property type="entry name" value="ACT-like_dom_sf"/>
</dbReference>
<feature type="modified residue" description="N6-(pyridoxal phosphate)lysine" evidence="11">
    <location>
        <position position="540"/>
    </location>
</feature>
<evidence type="ECO:0000313" key="15">
    <source>
        <dbReference type="EMBL" id="WMS87449.1"/>
    </source>
</evidence>
<evidence type="ECO:0000256" key="6">
    <source>
        <dbReference type="ARBA" id="ARBA00022793"/>
    </source>
</evidence>
<evidence type="ECO:0000256" key="9">
    <source>
        <dbReference type="ARBA" id="ARBA00023239"/>
    </source>
</evidence>
<comment type="pathway">
    <text evidence="13">Amino-acid biosynthesis; L-threonine biosynthesis; L-threonine from L-aspartate: step 1/5.</text>
</comment>
<dbReference type="PANTHER" id="PTHR43727">
    <property type="entry name" value="DIAMINOPIMELATE DECARBOXYLASE"/>
    <property type="match status" value="1"/>
</dbReference>
<dbReference type="PANTHER" id="PTHR43727:SF2">
    <property type="entry name" value="GROUP IV DECARBOXYLASE"/>
    <property type="match status" value="1"/>
</dbReference>
<dbReference type="EMBL" id="CP133548">
    <property type="protein sequence ID" value="WMS87449.1"/>
    <property type="molecule type" value="Genomic_DNA"/>
</dbReference>
<keyword evidence="7" id="KW-0067">ATP-binding</keyword>
<gene>
    <name evidence="15" type="ORF">Q9312_00625</name>
</gene>
<feature type="domain" description="ACT" evidence="14">
    <location>
        <begin position="328"/>
        <end position="401"/>
    </location>
</feature>
<dbReference type="Gene3D" id="3.20.20.10">
    <property type="entry name" value="Alanine racemase"/>
    <property type="match status" value="1"/>
</dbReference>
<organism evidence="15 16">
    <name type="scientific">Pleionea litopenaei</name>
    <dbReference type="NCBI Taxonomy" id="3070815"/>
    <lineage>
        <taxon>Bacteria</taxon>
        <taxon>Pseudomonadati</taxon>
        <taxon>Pseudomonadota</taxon>
        <taxon>Gammaproteobacteria</taxon>
        <taxon>Oceanospirillales</taxon>
        <taxon>Pleioneaceae</taxon>
        <taxon>Pleionea</taxon>
    </lineage>
</organism>
<dbReference type="PROSITE" id="PS51671">
    <property type="entry name" value="ACT"/>
    <property type="match status" value="1"/>
</dbReference>
<dbReference type="NCBIfam" id="TIGR01048">
    <property type="entry name" value="lysA"/>
    <property type="match status" value="1"/>
</dbReference>
<evidence type="ECO:0000256" key="11">
    <source>
        <dbReference type="PIRSR" id="PIRSR600183-50"/>
    </source>
</evidence>
<accession>A0AA51RU05</accession>
<dbReference type="NCBIfam" id="TIGR00657">
    <property type="entry name" value="asp_kinases"/>
    <property type="match status" value="1"/>
</dbReference>
<dbReference type="PRINTS" id="PR01179">
    <property type="entry name" value="ODADCRBXLASE"/>
</dbReference>
<dbReference type="RefSeq" id="WP_309202592.1">
    <property type="nucleotide sequence ID" value="NZ_CP133548.1"/>
</dbReference>
<dbReference type="SUPFAM" id="SSF50621">
    <property type="entry name" value="Alanine racemase C-terminal domain-like"/>
    <property type="match status" value="1"/>
</dbReference>
<keyword evidence="16" id="KW-1185">Reference proteome</keyword>
<evidence type="ECO:0000256" key="8">
    <source>
        <dbReference type="ARBA" id="ARBA00022898"/>
    </source>
</evidence>
<dbReference type="Pfam" id="PF00696">
    <property type="entry name" value="AA_kinase"/>
    <property type="match status" value="1"/>
</dbReference>
<dbReference type="InterPro" id="IPR029066">
    <property type="entry name" value="PLP-binding_barrel"/>
</dbReference>
<dbReference type="NCBIfam" id="NF006515">
    <property type="entry name" value="PRK08961.1"/>
    <property type="match status" value="1"/>
</dbReference>
<dbReference type="InterPro" id="IPR009006">
    <property type="entry name" value="Ala_racemase/Decarboxylase_C"/>
</dbReference>
<evidence type="ECO:0000256" key="12">
    <source>
        <dbReference type="RuleBase" id="RU003737"/>
    </source>
</evidence>
<dbReference type="InterPro" id="IPR022644">
    <property type="entry name" value="De-COase2_N"/>
</dbReference>
<dbReference type="AlphaFoldDB" id="A0AA51RU05"/>
<comment type="pathway">
    <text evidence="13">Amino-acid biosynthesis; L-methionine biosynthesis via de novo pathway; L-homoserine from L-aspartate: step 1/3.</text>
</comment>
<evidence type="ECO:0000256" key="3">
    <source>
        <dbReference type="ARBA" id="ARBA00022679"/>
    </source>
</evidence>
<proteinExistence type="inferred from homology"/>
<dbReference type="InterPro" id="IPR036393">
    <property type="entry name" value="AceGlu_kinase-like_sf"/>
</dbReference>
<evidence type="ECO:0000256" key="1">
    <source>
        <dbReference type="ARBA" id="ARBA00001933"/>
    </source>
</evidence>
<dbReference type="Gene3D" id="3.40.1160.10">
    <property type="entry name" value="Acetylglutamate kinase-like"/>
    <property type="match status" value="1"/>
</dbReference>
<evidence type="ECO:0000313" key="16">
    <source>
        <dbReference type="Proteomes" id="UP001239782"/>
    </source>
</evidence>
<comment type="cofactor">
    <cofactor evidence="1 11">
        <name>pyridoxal 5'-phosphate</name>
        <dbReference type="ChEBI" id="CHEBI:597326"/>
    </cofactor>
</comment>
<dbReference type="InterPro" id="IPR001341">
    <property type="entry name" value="Asp_kinase"/>
</dbReference>
<dbReference type="InterPro" id="IPR002912">
    <property type="entry name" value="ACT_dom"/>
</dbReference>
<dbReference type="Gene3D" id="3.30.70.260">
    <property type="match status" value="2"/>
</dbReference>
<dbReference type="InterPro" id="IPR002986">
    <property type="entry name" value="DAP_deCOOHase_LysA"/>
</dbReference>
<comment type="similarity">
    <text evidence="12">Belongs to the Orn/Lys/Arg decarboxylase class-II family.</text>
</comment>
<dbReference type="InterPro" id="IPR022643">
    <property type="entry name" value="De-COase2_C"/>
</dbReference>
<dbReference type="PROSITE" id="PS00324">
    <property type="entry name" value="ASPARTOKINASE"/>
    <property type="match status" value="1"/>
</dbReference>
<evidence type="ECO:0000256" key="4">
    <source>
        <dbReference type="ARBA" id="ARBA00022741"/>
    </source>
</evidence>
<dbReference type="KEGG" id="plei:Q9312_00625"/>
<evidence type="ECO:0000256" key="7">
    <source>
        <dbReference type="ARBA" id="ARBA00022840"/>
    </source>
</evidence>
<dbReference type="InterPro" id="IPR018042">
    <property type="entry name" value="Aspartate_kinase_CS"/>
</dbReference>
<dbReference type="Gene3D" id="2.40.37.10">
    <property type="entry name" value="Lyase, Ornithine Decarboxylase, Chain A, domain 1"/>
    <property type="match status" value="1"/>
</dbReference>
<dbReference type="InterPro" id="IPR022657">
    <property type="entry name" value="De-COase2_CS"/>
</dbReference>
<reference evidence="15 16" key="1">
    <citation type="submission" date="2023-08" db="EMBL/GenBank/DDBJ databases">
        <title>Pleionea litopenaei sp. nov., isolated from stomach of juvenile Litopenaeus vannamei.</title>
        <authorList>
            <person name="Rho A.M."/>
            <person name="Hwang C.Y."/>
        </authorList>
    </citation>
    <scope>NUCLEOTIDE SEQUENCE [LARGE SCALE GENOMIC DNA]</scope>
    <source>
        <strain evidence="15 16">HL-JVS1</strain>
    </source>
</reference>
<dbReference type="Proteomes" id="UP001239782">
    <property type="component" value="Chromosome"/>
</dbReference>
<dbReference type="SUPFAM" id="SSF51419">
    <property type="entry name" value="PLP-binding barrel"/>
    <property type="match status" value="1"/>
</dbReference>
<dbReference type="InterPro" id="IPR000183">
    <property type="entry name" value="Orn/DAP/Arg_de-COase"/>
</dbReference>
<name>A0AA51RU05_9GAMM</name>
<evidence type="ECO:0000256" key="13">
    <source>
        <dbReference type="RuleBase" id="RU004249"/>
    </source>
</evidence>
<dbReference type="GO" id="GO:0005524">
    <property type="term" value="F:ATP binding"/>
    <property type="evidence" value="ECO:0007669"/>
    <property type="project" value="UniProtKB-KW"/>
</dbReference>
<evidence type="ECO:0000259" key="14">
    <source>
        <dbReference type="PROSITE" id="PS51671"/>
    </source>
</evidence>
<keyword evidence="4" id="KW-0547">Nucleotide-binding</keyword>
<dbReference type="SUPFAM" id="SSF55021">
    <property type="entry name" value="ACT-like"/>
    <property type="match status" value="2"/>
</dbReference>
<evidence type="ECO:0000256" key="5">
    <source>
        <dbReference type="ARBA" id="ARBA00022777"/>
    </source>
</evidence>
<dbReference type="EC" id="4.1.1.20" evidence="10"/>
<dbReference type="GO" id="GO:0004072">
    <property type="term" value="F:aspartate kinase activity"/>
    <property type="evidence" value="ECO:0007669"/>
    <property type="project" value="InterPro"/>
</dbReference>
<evidence type="ECO:0000256" key="10">
    <source>
        <dbReference type="NCBIfam" id="TIGR01048"/>
    </source>
</evidence>
<keyword evidence="5 15" id="KW-0418">Kinase</keyword>
<dbReference type="GO" id="GO:0009089">
    <property type="term" value="P:lysine biosynthetic process via diaminopimelate"/>
    <property type="evidence" value="ECO:0007669"/>
    <property type="project" value="UniProtKB-UniRule"/>
</dbReference>
<dbReference type="GO" id="GO:0008836">
    <property type="term" value="F:diaminopimelate decarboxylase activity"/>
    <property type="evidence" value="ECO:0007669"/>
    <property type="project" value="UniProtKB-UniRule"/>
</dbReference>
<sequence length="870" mass="95963">MTSNGNWVVAKFGGTSVSSILSLENLATIVQRHHQANKKVMVVVSALSGVSNKLEQITQSPEAVNIEQLCHEVIEQHNKLVKELALPVSINQIVEEKIISLKDLHQKLLVEKLSSFFATQAQVMAMGEQFSSVIIQAWLEQRLALNVALIDAREWLVSEQQDQRSVADRYLNAECHIEASEQSAKALVKHGDVLVTQGFIASNHCGETVVLGRGGSDTSAAYFAAMLSADRLEIWTDVPGMFSGNPRVLPEARQLTQLDYREAQEIASTGAKVLHPRCLRPARNAGIPVFVGSAFDIDKGGSLICNMLQAEPQVKAISVREGVLLIAMETSDMWQRPGFLADAFNVFAKHGLSIDQVSTSETNVTVTLDNLTQGISQERIASLAAELGAICRVTVLENCSAVSIVGRSIRMLLSQLSQAFEAFKNRSVHMLTQAANNLNFTFVIDQNEAPQLVKQLHDNLISSRRESQQLGVTWAELFGQHDSGEEEFARRSWWFDKVGALEQIASEHGPCYVYSMQKVNEQLDRLLSLKSIDRFFYAMKANSNAALLSAVEEKQLGFECVSIEEVRHILNLFPSINPQRILFTPNFAPREEYEEALRLGVNLTLDNLYPLQQWGEIFDQQSLILRIDTGTGRGHHQHVKTAGNEAKFGIPVSDVLGAKDLFEQYQIKVVGLHCHVGSGILSSENWLENGRVLQELAQHFPTIKFLDLGGGLGIVEKPQQQALDLAAVDASLVKLKERLGGIELWLEPGRFISAESGVLLARVTQLKGKSGARYLGVETGMNSLIRPALYGAYHPIVNLTRLKSPAVERYTVVGPICETGDKLGLERLLPVSHEGDVMLIANAGAYGFVMSSQYNMRSPAKEVVFENLVK</sequence>
<keyword evidence="3 15" id="KW-0808">Transferase</keyword>
<protein>
    <recommendedName>
        <fullName evidence="10">Diaminopimelate decarboxylase</fullName>
        <ecNumber evidence="10">4.1.1.20</ecNumber>
    </recommendedName>
</protein>
<keyword evidence="6" id="KW-0210">Decarboxylase</keyword>
<dbReference type="Pfam" id="PF00278">
    <property type="entry name" value="Orn_DAP_Arg_deC"/>
    <property type="match status" value="1"/>
</dbReference>
<keyword evidence="13" id="KW-0028">Amino-acid biosynthesis</keyword>
<dbReference type="InterPro" id="IPR001048">
    <property type="entry name" value="Asp/Glu/Uridylate_kinase"/>
</dbReference>